<dbReference type="AlphaFoldDB" id="A0A5S5BAI1"/>
<gene>
    <name evidence="1" type="ORF">A9A72_123714</name>
</gene>
<accession>A0A5S5BAI1</accession>
<evidence type="ECO:0008006" key="3">
    <source>
        <dbReference type="Google" id="ProtNLM"/>
    </source>
</evidence>
<dbReference type="Proteomes" id="UP000324282">
    <property type="component" value="Unassembled WGS sequence"/>
</dbReference>
<evidence type="ECO:0000313" key="2">
    <source>
        <dbReference type="Proteomes" id="UP000324282"/>
    </source>
</evidence>
<name>A0A5S5BAI1_STUST</name>
<dbReference type="RefSeq" id="WP_148925561.1">
    <property type="nucleotide sequence ID" value="NZ_VNHQ01000013.1"/>
</dbReference>
<proteinExistence type="predicted"/>
<protein>
    <recommendedName>
        <fullName evidence="3">MarR family transcriptional regulator</fullName>
    </recommendedName>
</protein>
<dbReference type="EMBL" id="VNHQ01000013">
    <property type="protein sequence ID" value="TYP63934.1"/>
    <property type="molecule type" value="Genomic_DNA"/>
</dbReference>
<organism evidence="1 2">
    <name type="scientific">Stutzerimonas stutzeri</name>
    <name type="common">Pseudomonas stutzeri</name>
    <dbReference type="NCBI Taxonomy" id="316"/>
    <lineage>
        <taxon>Bacteria</taxon>
        <taxon>Pseudomonadati</taxon>
        <taxon>Pseudomonadota</taxon>
        <taxon>Gammaproteobacteria</taxon>
        <taxon>Pseudomonadales</taxon>
        <taxon>Pseudomonadaceae</taxon>
        <taxon>Stutzerimonas</taxon>
    </lineage>
</organism>
<reference evidence="1 2" key="1">
    <citation type="submission" date="2019-07" db="EMBL/GenBank/DDBJ databases">
        <title>Deep subsurface shale carbon reservoir microbial communities from Ohio and West Virginia, USA.</title>
        <authorList>
            <person name="Wrighton K."/>
        </authorList>
    </citation>
    <scope>NUCLEOTIDE SEQUENCE [LARGE SCALE GENOMIC DNA]</scope>
    <source>
        <strain evidence="1 2">NP_8Ht</strain>
    </source>
</reference>
<evidence type="ECO:0000313" key="1">
    <source>
        <dbReference type="EMBL" id="TYP63934.1"/>
    </source>
</evidence>
<comment type="caution">
    <text evidence="1">The sequence shown here is derived from an EMBL/GenBank/DDBJ whole genome shotgun (WGS) entry which is preliminary data.</text>
</comment>
<sequence length="109" mass="12113">MKTTIRSEEKATLSGDQHIIAPTLLASVLNHLLFDGSLNKFEADRKLGDWSLHSTISNLANNHAVPIKRTPEKLPHARQSIVRYSITESARNHAAHVLAKLGRRKKTAT</sequence>